<name>A0A9P4QKQ3_9PLEO</name>
<dbReference type="Gene3D" id="2.130.10.10">
    <property type="entry name" value="YVTN repeat-like/Quinoprotein amine dehydrogenase"/>
    <property type="match status" value="1"/>
</dbReference>
<dbReference type="SUPFAM" id="SSF110296">
    <property type="entry name" value="Oligoxyloglucan reducing end-specific cellobiohydrolase"/>
    <property type="match status" value="1"/>
</dbReference>
<dbReference type="InterPro" id="IPR015943">
    <property type="entry name" value="WD40/YVTN_repeat-like_dom_sf"/>
</dbReference>
<feature type="signal peptide" evidence="1">
    <location>
        <begin position="1"/>
        <end position="22"/>
    </location>
</feature>
<evidence type="ECO:0000313" key="3">
    <source>
        <dbReference type="Proteomes" id="UP000799444"/>
    </source>
</evidence>
<keyword evidence="1" id="KW-0732">Signal</keyword>
<dbReference type="OrthoDB" id="3679835at2759"/>
<evidence type="ECO:0000313" key="2">
    <source>
        <dbReference type="EMBL" id="KAF2726694.1"/>
    </source>
</evidence>
<proteinExistence type="predicted"/>
<dbReference type="PANTHER" id="PTHR47199:SF2">
    <property type="entry name" value="PHOTOSYSTEM II STABILITY_ASSEMBLY FACTOR HCF136, CHLOROPLASTIC"/>
    <property type="match status" value="1"/>
</dbReference>
<keyword evidence="3" id="KW-1185">Reference proteome</keyword>
<sequence length="422" mass="44699">MGFALSLCSAVAVLLLPQTVVGHPNVDHQLRSSDLSWKLRPTHNTQQFRGLAPISSEIAWVSGTNGTVLRTCDGGTSWTDLSPPLSPENATNFEFRDIQAWNSKHAVVLSIGEGNLSRIFATHDGGNSWEATFVNDEEEAFYDCMAFENKRHGLAMSDPVNGKFRLVETWDGGSSWAIVSDAGMAAALKGEFGFAASGTCIEAAAGRWYIASGGVDPGRIFFSSDGHDWDVANSSIVGGEAAGVFSVRFRDAKHGIAVGGDYTKPNGTGDNAAWSQDGGRSWVKSKSFPSGYRSGVSWIHVEKQAAVAVGTSGSDVTFDGGKSWHTFDNGTFDAVECVDGASTRTTSITLSPMAPSGQIFSTWRPPTALSSSCHSSFVRSIPDTIAIIVTSNAALQNGQPASGKTSSLIKSTEYAGFMASRI</sequence>
<dbReference type="AlphaFoldDB" id="A0A9P4QKQ3"/>
<gene>
    <name evidence="2" type="ORF">EJ04DRAFT_582536</name>
</gene>
<dbReference type="PANTHER" id="PTHR47199">
    <property type="entry name" value="PHOTOSYSTEM II STABILITY/ASSEMBLY FACTOR HCF136, CHLOROPLASTIC"/>
    <property type="match status" value="1"/>
</dbReference>
<accession>A0A9P4QKQ3</accession>
<evidence type="ECO:0000256" key="1">
    <source>
        <dbReference type="SAM" id="SignalP"/>
    </source>
</evidence>
<feature type="chain" id="PRO_5040123613" evidence="1">
    <location>
        <begin position="23"/>
        <end position="422"/>
    </location>
</feature>
<dbReference type="EMBL" id="ML996408">
    <property type="protein sequence ID" value="KAF2726694.1"/>
    <property type="molecule type" value="Genomic_DNA"/>
</dbReference>
<reference evidence="2" key="1">
    <citation type="journal article" date="2020" name="Stud. Mycol.">
        <title>101 Dothideomycetes genomes: a test case for predicting lifestyles and emergence of pathogens.</title>
        <authorList>
            <person name="Haridas S."/>
            <person name="Albert R."/>
            <person name="Binder M."/>
            <person name="Bloem J."/>
            <person name="Labutti K."/>
            <person name="Salamov A."/>
            <person name="Andreopoulos B."/>
            <person name="Baker S."/>
            <person name="Barry K."/>
            <person name="Bills G."/>
            <person name="Bluhm B."/>
            <person name="Cannon C."/>
            <person name="Castanera R."/>
            <person name="Culley D."/>
            <person name="Daum C."/>
            <person name="Ezra D."/>
            <person name="Gonzalez J."/>
            <person name="Henrissat B."/>
            <person name="Kuo A."/>
            <person name="Liang C."/>
            <person name="Lipzen A."/>
            <person name="Lutzoni F."/>
            <person name="Magnuson J."/>
            <person name="Mondo S."/>
            <person name="Nolan M."/>
            <person name="Ohm R."/>
            <person name="Pangilinan J."/>
            <person name="Park H.-J."/>
            <person name="Ramirez L."/>
            <person name="Alfaro M."/>
            <person name="Sun H."/>
            <person name="Tritt A."/>
            <person name="Yoshinaga Y."/>
            <person name="Zwiers L.-H."/>
            <person name="Turgeon B."/>
            <person name="Goodwin S."/>
            <person name="Spatafora J."/>
            <person name="Crous P."/>
            <person name="Grigoriev I."/>
        </authorList>
    </citation>
    <scope>NUCLEOTIDE SEQUENCE</scope>
    <source>
        <strain evidence="2">CBS 125425</strain>
    </source>
</reference>
<protein>
    <submittedName>
        <fullName evidence="2">Oligoxyloglucan reducing end-specific cellobiohydrolase</fullName>
    </submittedName>
</protein>
<dbReference type="Proteomes" id="UP000799444">
    <property type="component" value="Unassembled WGS sequence"/>
</dbReference>
<organism evidence="2 3">
    <name type="scientific">Polyplosphaeria fusca</name>
    <dbReference type="NCBI Taxonomy" id="682080"/>
    <lineage>
        <taxon>Eukaryota</taxon>
        <taxon>Fungi</taxon>
        <taxon>Dikarya</taxon>
        <taxon>Ascomycota</taxon>
        <taxon>Pezizomycotina</taxon>
        <taxon>Dothideomycetes</taxon>
        <taxon>Pleosporomycetidae</taxon>
        <taxon>Pleosporales</taxon>
        <taxon>Tetraplosphaeriaceae</taxon>
        <taxon>Polyplosphaeria</taxon>
    </lineage>
</organism>
<comment type="caution">
    <text evidence="2">The sequence shown here is derived from an EMBL/GenBank/DDBJ whole genome shotgun (WGS) entry which is preliminary data.</text>
</comment>